<dbReference type="AlphaFoldDB" id="A0A6C0HUY8"/>
<dbReference type="EMBL" id="MN740017">
    <property type="protein sequence ID" value="QHT84379.1"/>
    <property type="molecule type" value="Genomic_DNA"/>
</dbReference>
<sequence length="286" mass="33321">MSSIKVPYRISEIDINNICYTDIKVNNKKTIIYLKYNDNNKFKNIVFQTPTFMSTYVPKIKNDIYELDVPLMGKEQNKINKFISFLESIDKKIIKDAKNNNKWFEKFANVKSMKYQRIIREPTDKTNKTGIIRLKLLKTNDFETIIQNTTSRMEIEEINKDCWLRCILELYAIWINENGFGIFVRPVLLNFKPCPKISYNYKLIEDSDDEPAFDVVDTLNNFDNSSIFIRSESEITSSILEMPTNANTSETIDFNNDDINDNQEINSSDEPVNIVNKLSSTTSSDN</sequence>
<name>A0A6C0HUY8_9ZZZZ</name>
<organism evidence="1">
    <name type="scientific">viral metagenome</name>
    <dbReference type="NCBI Taxonomy" id="1070528"/>
    <lineage>
        <taxon>unclassified sequences</taxon>
        <taxon>metagenomes</taxon>
        <taxon>organismal metagenomes</taxon>
    </lineage>
</organism>
<evidence type="ECO:0000313" key="1">
    <source>
        <dbReference type="EMBL" id="QHT84379.1"/>
    </source>
</evidence>
<reference evidence="1" key="1">
    <citation type="journal article" date="2020" name="Nature">
        <title>Giant virus diversity and host interactions through global metagenomics.</title>
        <authorList>
            <person name="Schulz F."/>
            <person name="Roux S."/>
            <person name="Paez-Espino D."/>
            <person name="Jungbluth S."/>
            <person name="Walsh D.A."/>
            <person name="Denef V.J."/>
            <person name="McMahon K.D."/>
            <person name="Konstantinidis K.T."/>
            <person name="Eloe-Fadrosh E.A."/>
            <person name="Kyrpides N.C."/>
            <person name="Woyke T."/>
        </authorList>
    </citation>
    <scope>NUCLEOTIDE SEQUENCE</scope>
    <source>
        <strain evidence="1">GVMAG-M-3300023184-177</strain>
    </source>
</reference>
<accession>A0A6C0HUY8</accession>
<proteinExistence type="predicted"/>
<protein>
    <submittedName>
        <fullName evidence="1">Uncharacterized protein</fullName>
    </submittedName>
</protein>